<proteinExistence type="predicted"/>
<dbReference type="EMBL" id="GBRH01184913">
    <property type="protein sequence ID" value="JAE12983.1"/>
    <property type="molecule type" value="Transcribed_RNA"/>
</dbReference>
<evidence type="ECO:0000313" key="1">
    <source>
        <dbReference type="EMBL" id="JAE12983.1"/>
    </source>
</evidence>
<organism evidence="1">
    <name type="scientific">Arundo donax</name>
    <name type="common">Giant reed</name>
    <name type="synonym">Donax arundinaceus</name>
    <dbReference type="NCBI Taxonomy" id="35708"/>
    <lineage>
        <taxon>Eukaryota</taxon>
        <taxon>Viridiplantae</taxon>
        <taxon>Streptophyta</taxon>
        <taxon>Embryophyta</taxon>
        <taxon>Tracheophyta</taxon>
        <taxon>Spermatophyta</taxon>
        <taxon>Magnoliopsida</taxon>
        <taxon>Liliopsida</taxon>
        <taxon>Poales</taxon>
        <taxon>Poaceae</taxon>
        <taxon>PACMAD clade</taxon>
        <taxon>Arundinoideae</taxon>
        <taxon>Arundineae</taxon>
        <taxon>Arundo</taxon>
    </lineage>
</organism>
<reference evidence="1" key="2">
    <citation type="journal article" date="2015" name="Data Brief">
        <title>Shoot transcriptome of the giant reed, Arundo donax.</title>
        <authorList>
            <person name="Barrero R.A."/>
            <person name="Guerrero F.D."/>
            <person name="Moolhuijzen P."/>
            <person name="Goolsby J.A."/>
            <person name="Tidwell J."/>
            <person name="Bellgard S.E."/>
            <person name="Bellgard M.I."/>
        </authorList>
    </citation>
    <scope>NUCLEOTIDE SEQUENCE</scope>
    <source>
        <tissue evidence="1">Shoot tissue taken approximately 20 cm above the soil surface</tissue>
    </source>
</reference>
<reference evidence="1" key="1">
    <citation type="submission" date="2014-09" db="EMBL/GenBank/DDBJ databases">
        <authorList>
            <person name="Magalhaes I.L.F."/>
            <person name="Oliveira U."/>
            <person name="Santos F.R."/>
            <person name="Vidigal T.H.D.A."/>
            <person name="Brescovit A.D."/>
            <person name="Santos A.J."/>
        </authorList>
    </citation>
    <scope>NUCLEOTIDE SEQUENCE</scope>
    <source>
        <tissue evidence="1">Shoot tissue taken approximately 20 cm above the soil surface</tissue>
    </source>
</reference>
<dbReference type="AlphaFoldDB" id="A0A0A9FXB2"/>
<sequence>MKKEAYLERKMVQGNLFCVPKFT</sequence>
<protein>
    <submittedName>
        <fullName evidence="1">Uncharacterized protein</fullName>
    </submittedName>
</protein>
<name>A0A0A9FXB2_ARUDO</name>
<accession>A0A0A9FXB2</accession>